<dbReference type="Proteomes" id="UP000076722">
    <property type="component" value="Unassembled WGS sequence"/>
</dbReference>
<keyword evidence="4" id="KW-1185">Reference proteome</keyword>
<reference evidence="3 4" key="1">
    <citation type="journal article" date="2016" name="Mol. Biol. Evol.">
        <title>Comparative Genomics of Early-Diverging Mushroom-Forming Fungi Provides Insights into the Origins of Lignocellulose Decay Capabilities.</title>
        <authorList>
            <person name="Nagy L.G."/>
            <person name="Riley R."/>
            <person name="Tritt A."/>
            <person name="Adam C."/>
            <person name="Daum C."/>
            <person name="Floudas D."/>
            <person name="Sun H."/>
            <person name="Yadav J.S."/>
            <person name="Pangilinan J."/>
            <person name="Larsson K.H."/>
            <person name="Matsuura K."/>
            <person name="Barry K."/>
            <person name="Labutti K."/>
            <person name="Kuo R."/>
            <person name="Ohm R.A."/>
            <person name="Bhattacharya S.S."/>
            <person name="Shirouzu T."/>
            <person name="Yoshinaga Y."/>
            <person name="Martin F.M."/>
            <person name="Grigoriev I.V."/>
            <person name="Hibbett D.S."/>
        </authorList>
    </citation>
    <scope>NUCLEOTIDE SEQUENCE [LARGE SCALE GENOMIC DNA]</scope>
    <source>
        <strain evidence="3 4">HHB9708</strain>
    </source>
</reference>
<dbReference type="Pfam" id="PF00657">
    <property type="entry name" value="Lipase_GDSL"/>
    <property type="match status" value="1"/>
</dbReference>
<evidence type="ECO:0000256" key="1">
    <source>
        <dbReference type="ARBA" id="ARBA00022801"/>
    </source>
</evidence>
<protein>
    <submittedName>
        <fullName evidence="3">GDSL lipase/acylhydrolase family protein</fullName>
    </submittedName>
</protein>
<evidence type="ECO:0000313" key="4">
    <source>
        <dbReference type="Proteomes" id="UP000076722"/>
    </source>
</evidence>
<dbReference type="SUPFAM" id="SSF52266">
    <property type="entry name" value="SGNH hydrolase"/>
    <property type="match status" value="1"/>
</dbReference>
<gene>
    <name evidence="3" type="ORF">SISNIDRAFT_460679</name>
</gene>
<dbReference type="InterPro" id="IPR051058">
    <property type="entry name" value="GDSL_Est/Lipase"/>
</dbReference>
<organism evidence="3 4">
    <name type="scientific">Sistotremastrum niveocremeum HHB9708</name>
    <dbReference type="NCBI Taxonomy" id="1314777"/>
    <lineage>
        <taxon>Eukaryota</taxon>
        <taxon>Fungi</taxon>
        <taxon>Dikarya</taxon>
        <taxon>Basidiomycota</taxon>
        <taxon>Agaricomycotina</taxon>
        <taxon>Agaricomycetes</taxon>
        <taxon>Sistotremastrales</taxon>
        <taxon>Sistotremastraceae</taxon>
        <taxon>Sertulicium</taxon>
        <taxon>Sertulicium niveocremeum</taxon>
    </lineage>
</organism>
<feature type="signal peptide" evidence="2">
    <location>
        <begin position="1"/>
        <end position="19"/>
    </location>
</feature>
<dbReference type="InterPro" id="IPR036514">
    <property type="entry name" value="SGNH_hydro_sf"/>
</dbReference>
<sequence>MVVLSALPLLLAIPATVSAWTIKNLVTFGDSYTDQSRLGYWYANSTAPPPHYSELYPPLGFAANGGANWVRYAELYGKLKAYNYAVSGAACSNLLTGRPGVGPPAYKDGDFPSIKEYEIGAFATDHISKVKGKSSNDLPADDTVYSVWIGTNDVGFGSLLTGNQTAGVTIVNVTECVIDWMESIYAYGGRNFVFQNMIPLQLTPLYSVNPGPLTRYWPYAHNRTQYAIEISELVAAGNALWNLQVPAALSKLPGAKAAIFDSHQLFTDMYYSPSKYLNGSKPLNVTGYVAVSNITGGDTVVAKNPDSFLWYDALHPSEQASRIVAQEIVKTVQGTSKYATYFNGKF</sequence>
<name>A0A164NDR3_9AGAM</name>
<dbReference type="PANTHER" id="PTHR45648:SF22">
    <property type="entry name" value="GDSL LIPASE_ACYLHYDROLASE FAMILY PROTEIN (AFU_ORTHOLOGUE AFUA_4G14700)"/>
    <property type="match status" value="1"/>
</dbReference>
<keyword evidence="2" id="KW-0732">Signal</keyword>
<dbReference type="EMBL" id="KV419446">
    <property type="protein sequence ID" value="KZS87607.1"/>
    <property type="molecule type" value="Genomic_DNA"/>
</dbReference>
<dbReference type="AlphaFoldDB" id="A0A164NDR3"/>
<dbReference type="CDD" id="cd01846">
    <property type="entry name" value="fatty_acyltransferase_like"/>
    <property type="match status" value="1"/>
</dbReference>
<evidence type="ECO:0000313" key="3">
    <source>
        <dbReference type="EMBL" id="KZS87607.1"/>
    </source>
</evidence>
<dbReference type="OrthoDB" id="1600564at2759"/>
<feature type="chain" id="PRO_5007852022" evidence="2">
    <location>
        <begin position="20"/>
        <end position="346"/>
    </location>
</feature>
<dbReference type="STRING" id="1314777.A0A164NDR3"/>
<accession>A0A164NDR3</accession>
<dbReference type="InterPro" id="IPR001087">
    <property type="entry name" value="GDSL"/>
</dbReference>
<dbReference type="GO" id="GO:0016788">
    <property type="term" value="F:hydrolase activity, acting on ester bonds"/>
    <property type="evidence" value="ECO:0007669"/>
    <property type="project" value="InterPro"/>
</dbReference>
<proteinExistence type="predicted"/>
<dbReference type="Gene3D" id="3.40.50.1110">
    <property type="entry name" value="SGNH hydrolase"/>
    <property type="match status" value="1"/>
</dbReference>
<dbReference type="PANTHER" id="PTHR45648">
    <property type="entry name" value="GDSL LIPASE/ACYLHYDROLASE FAMILY PROTEIN (AFU_ORTHOLOGUE AFUA_4G14700)"/>
    <property type="match status" value="1"/>
</dbReference>
<evidence type="ECO:0000256" key="2">
    <source>
        <dbReference type="SAM" id="SignalP"/>
    </source>
</evidence>
<keyword evidence="1 3" id="KW-0378">Hydrolase</keyword>